<dbReference type="SUPFAM" id="SSF57850">
    <property type="entry name" value="RING/U-box"/>
    <property type="match status" value="1"/>
</dbReference>
<dbReference type="GO" id="GO:0008270">
    <property type="term" value="F:zinc ion binding"/>
    <property type="evidence" value="ECO:0007669"/>
    <property type="project" value="UniProtKB-KW"/>
</dbReference>
<organism evidence="6 7">
    <name type="scientific">Brachionus calyciflorus</name>
    <dbReference type="NCBI Taxonomy" id="104777"/>
    <lineage>
        <taxon>Eukaryota</taxon>
        <taxon>Metazoa</taxon>
        <taxon>Spiralia</taxon>
        <taxon>Gnathifera</taxon>
        <taxon>Rotifera</taxon>
        <taxon>Eurotatoria</taxon>
        <taxon>Monogononta</taxon>
        <taxon>Pseudotrocha</taxon>
        <taxon>Ploima</taxon>
        <taxon>Brachionidae</taxon>
        <taxon>Brachionus</taxon>
    </lineage>
</organism>
<keyword evidence="4" id="KW-0175">Coiled coil</keyword>
<dbReference type="OrthoDB" id="6084723at2759"/>
<accession>A0A813UP85</accession>
<dbReference type="AlphaFoldDB" id="A0A813UP85"/>
<protein>
    <recommendedName>
        <fullName evidence="5">RING-type domain-containing protein</fullName>
    </recommendedName>
</protein>
<comment type="caution">
    <text evidence="6">The sequence shown here is derived from an EMBL/GenBank/DDBJ whole genome shotgun (WGS) entry which is preliminary data.</text>
</comment>
<reference evidence="6" key="1">
    <citation type="submission" date="2021-02" db="EMBL/GenBank/DDBJ databases">
        <authorList>
            <person name="Nowell W R."/>
        </authorList>
    </citation>
    <scope>NUCLEOTIDE SEQUENCE</scope>
    <source>
        <strain evidence="6">Ploen Becks lab</strain>
    </source>
</reference>
<dbReference type="Proteomes" id="UP000663879">
    <property type="component" value="Unassembled WGS sequence"/>
</dbReference>
<name>A0A813UP85_9BILA</name>
<evidence type="ECO:0000259" key="5">
    <source>
        <dbReference type="PROSITE" id="PS50089"/>
    </source>
</evidence>
<keyword evidence="1 3" id="KW-0863">Zinc-finger</keyword>
<keyword evidence="2" id="KW-0862">Zinc</keyword>
<dbReference type="InterPro" id="IPR001841">
    <property type="entry name" value="Znf_RING"/>
</dbReference>
<feature type="domain" description="RING-type" evidence="5">
    <location>
        <begin position="10"/>
        <end position="49"/>
    </location>
</feature>
<proteinExistence type="predicted"/>
<sequence length="512" mass="60996">MECDNFSPNCPYCKKELKSPRVLPCGETICLNCILNNIKEMCIECPFCNEKHIVPSNFFPINKYAQNMIETYNSKFYRGPVFEQFKNSICTIDKLLESCSFDFNSAKRQIQDYCEQVIKQIDFDIHKKIEPFQKQIQSLQKTQEILCNEVKKYEKEWLSELDANKENLIQFHTSHMKTREEIKETKKILKNLKFEETNLKEKILRVKSLEWKVKTNRKKFKNFIFNNQELILNNSENLYRLVKVDTSILKLKNYTKIKLSNFLGARPDRQILVDKLNENLIFNFVDINNNFCFEVRDFKNLNQIHKSLVNNNKKNVINSIMKTTRNKIVFYEETYDWKTLKIFDENLNLIKEVLCNNLYWCMCATEYGIFAAENNFLLCDFSRIHVFDWSLRLINCIRPNSSLYSYPSSIDMMFSNQDYLFFVKENTVFIVSARDGRKIGEFVNRGDLEFVNENFLIFKHSKRFEFYDPNGNFVENVKINGCLSNYSKILMNDDRNFLFLDEINNFIYVPGH</sequence>
<evidence type="ECO:0000313" key="6">
    <source>
        <dbReference type="EMBL" id="CAF0829569.1"/>
    </source>
</evidence>
<keyword evidence="7" id="KW-1185">Reference proteome</keyword>
<evidence type="ECO:0000256" key="3">
    <source>
        <dbReference type="PROSITE-ProRule" id="PRU00175"/>
    </source>
</evidence>
<keyword evidence="1 3" id="KW-0479">Metal-binding</keyword>
<feature type="coiled-coil region" evidence="4">
    <location>
        <begin position="136"/>
        <end position="202"/>
    </location>
</feature>
<dbReference type="InterPro" id="IPR013083">
    <property type="entry name" value="Znf_RING/FYVE/PHD"/>
</dbReference>
<evidence type="ECO:0000256" key="4">
    <source>
        <dbReference type="SAM" id="Coils"/>
    </source>
</evidence>
<dbReference type="PROSITE" id="PS50089">
    <property type="entry name" value="ZF_RING_2"/>
    <property type="match status" value="1"/>
</dbReference>
<gene>
    <name evidence="6" type="ORF">OXX778_LOCUS7892</name>
</gene>
<evidence type="ECO:0000313" key="7">
    <source>
        <dbReference type="Proteomes" id="UP000663879"/>
    </source>
</evidence>
<dbReference type="EMBL" id="CAJNOC010001043">
    <property type="protein sequence ID" value="CAF0829569.1"/>
    <property type="molecule type" value="Genomic_DNA"/>
</dbReference>
<dbReference type="Gene3D" id="3.30.40.10">
    <property type="entry name" value="Zinc/RING finger domain, C3HC4 (zinc finger)"/>
    <property type="match status" value="1"/>
</dbReference>
<evidence type="ECO:0000256" key="1">
    <source>
        <dbReference type="ARBA" id="ARBA00022771"/>
    </source>
</evidence>
<evidence type="ECO:0000256" key="2">
    <source>
        <dbReference type="ARBA" id="ARBA00022833"/>
    </source>
</evidence>